<dbReference type="Gene3D" id="2.40.50.1020">
    <property type="entry name" value="LytTr DNA-binding domain"/>
    <property type="match status" value="1"/>
</dbReference>
<gene>
    <name evidence="4" type="primary">coxC</name>
    <name evidence="4" type="ordered locus">SL003B_3017</name>
</gene>
<dbReference type="PANTHER" id="PTHR35152:SF1">
    <property type="entry name" value="DOMAIN SIGNALLING PROTEIN, PUTATIVE (AFU_ORTHOLOGUE AFUA_5G11310)-RELATED"/>
    <property type="match status" value="1"/>
</dbReference>
<dbReference type="AlphaFoldDB" id="F2IW54"/>
<feature type="transmembrane region" description="Helical" evidence="1">
    <location>
        <begin position="41"/>
        <end position="61"/>
    </location>
</feature>
<evidence type="ECO:0000313" key="5">
    <source>
        <dbReference type="Proteomes" id="UP000008130"/>
    </source>
</evidence>
<evidence type="ECO:0000259" key="2">
    <source>
        <dbReference type="PROSITE" id="PS50924"/>
    </source>
</evidence>
<dbReference type="OrthoDB" id="9781059at2"/>
<dbReference type="InterPro" id="IPR007492">
    <property type="entry name" value="LytTR_DNA-bd_dom"/>
</dbReference>
<dbReference type="PROSITE" id="PS50930">
    <property type="entry name" value="HTH_LYTTR"/>
    <property type="match status" value="1"/>
</dbReference>
<proteinExistence type="predicted"/>
<dbReference type="GO" id="GO:0003677">
    <property type="term" value="F:DNA binding"/>
    <property type="evidence" value="ECO:0007669"/>
    <property type="project" value="InterPro"/>
</dbReference>
<dbReference type="PROSITE" id="PS50924">
    <property type="entry name" value="MHYT"/>
    <property type="match status" value="1"/>
</dbReference>
<feature type="transmembrane region" description="Helical" evidence="1">
    <location>
        <begin position="167"/>
        <end position="186"/>
    </location>
</feature>
<dbReference type="KEGG" id="pgv:SL003B_3017"/>
<sequence length="430" mass="44978">MSLTHEPWLVALSLIVAFQGSYVGLSIAVQVTDAVDPRRRYLLAGAALSLALGIWSMHFVGMLAARLPVAVDFLVLPTLLSFLVCVLVVGLSVFAASNGPLGRLRLSLSAFVMGTGICTMHYLGMYALHASSRMDHDPRFVGASFVVAFAASGLALWLAFGAGRRPPVLISAAVLGGAISAMHYIAMAGMTLTPHSAPQALSAPAVGPGTLAIIVAIVAFVVSGLFLLALVPERGATRAPSAHRPAGRLVQNGGGAADLTEQTDVAALAAFADLSRAQDASGNAALAEPLRRAALGLQGAPEDRLRTGSAGKSLPIERDGVKARLAIDDLLAVQADAHYTRLYDSSRSYFCPLSIGEVERQLDSKLFARVHRSHIVNLSRVAGLRRAGDSGLLHMACEEPHAVPVSRSKWSRIKARIAALDTAPPAAAAE</sequence>
<protein>
    <submittedName>
        <fullName evidence="4">Carbon monoxide dehydrogenase operon C protein</fullName>
    </submittedName>
</protein>
<dbReference type="Pfam" id="PF04397">
    <property type="entry name" value="LytTR"/>
    <property type="match status" value="1"/>
</dbReference>
<dbReference type="InterPro" id="IPR012073">
    <property type="entry name" value="LytTR_MHYT"/>
</dbReference>
<dbReference type="PIRSF" id="PIRSF036615">
    <property type="entry name" value="MHYT_LytTR"/>
    <property type="match status" value="1"/>
</dbReference>
<keyword evidence="1" id="KW-1133">Transmembrane helix</keyword>
<dbReference type="GO" id="GO:0016020">
    <property type="term" value="C:membrane"/>
    <property type="evidence" value="ECO:0007669"/>
    <property type="project" value="UniProtKB-UniRule"/>
</dbReference>
<dbReference type="InterPro" id="IPR005330">
    <property type="entry name" value="MHYT_dom"/>
</dbReference>
<evidence type="ECO:0000313" key="4">
    <source>
        <dbReference type="EMBL" id="ADZ71440.1"/>
    </source>
</evidence>
<keyword evidence="1" id="KW-0812">Transmembrane</keyword>
<feature type="transmembrane region" description="Helical" evidence="1">
    <location>
        <begin position="206"/>
        <end position="231"/>
    </location>
</feature>
<dbReference type="SMART" id="SM00850">
    <property type="entry name" value="LytTR"/>
    <property type="match status" value="1"/>
</dbReference>
<dbReference type="HOGENOM" id="CLU_743701_0_0_5"/>
<accession>F2IW54</accession>
<dbReference type="eggNOG" id="COG3279">
    <property type="taxonomic scope" value="Bacteria"/>
</dbReference>
<feature type="domain" description="MHYT" evidence="2">
    <location>
        <begin position="5"/>
        <end position="193"/>
    </location>
</feature>
<organism evidence="4 5">
    <name type="scientific">Polymorphum gilvum (strain LMG 25793 / CGMCC 1.9160 / SL003B-26A1)</name>
    <dbReference type="NCBI Taxonomy" id="991905"/>
    <lineage>
        <taxon>Bacteria</taxon>
        <taxon>Pseudomonadati</taxon>
        <taxon>Pseudomonadota</taxon>
        <taxon>Alphaproteobacteria</taxon>
        <taxon>Rhodobacterales</taxon>
        <taxon>Paracoccaceae</taxon>
        <taxon>Polymorphum</taxon>
    </lineage>
</organism>
<dbReference type="eggNOG" id="COG3300">
    <property type="taxonomic scope" value="Bacteria"/>
</dbReference>
<dbReference type="Proteomes" id="UP000008130">
    <property type="component" value="Chromosome"/>
</dbReference>
<feature type="transmembrane region" description="Helical" evidence="1">
    <location>
        <begin position="6"/>
        <end position="29"/>
    </location>
</feature>
<evidence type="ECO:0000259" key="3">
    <source>
        <dbReference type="PROSITE" id="PS50930"/>
    </source>
</evidence>
<reference evidence="4 5" key="1">
    <citation type="journal article" date="2011" name="J. Bacteriol.">
        <title>Complete genome sequence of Polymorphum gilvum SL003B-26A1T, a crude oil-degrading bacterium from oil-polluted saline soil.</title>
        <authorList>
            <person name="Li S.G."/>
            <person name="Tang Y.Q."/>
            <person name="Nie Y."/>
            <person name="Cai M."/>
            <person name="Wu X.L."/>
        </authorList>
    </citation>
    <scope>NUCLEOTIDE SEQUENCE [LARGE SCALE GENOMIC DNA]</scope>
    <source>
        <strain evidence="5">LMG 25793 / CGMCC 1.9160 / SL003B-26A1</strain>
    </source>
</reference>
<dbReference type="Pfam" id="PF03707">
    <property type="entry name" value="MHYT"/>
    <property type="match status" value="3"/>
</dbReference>
<feature type="transmembrane region" description="Helical" evidence="1">
    <location>
        <begin position="108"/>
        <end position="128"/>
    </location>
</feature>
<keyword evidence="5" id="KW-1185">Reference proteome</keyword>
<keyword evidence="1" id="KW-0472">Membrane</keyword>
<evidence type="ECO:0000256" key="1">
    <source>
        <dbReference type="PROSITE-ProRule" id="PRU00244"/>
    </source>
</evidence>
<feature type="domain" description="HTH LytTR-type" evidence="3">
    <location>
        <begin position="314"/>
        <end position="419"/>
    </location>
</feature>
<feature type="transmembrane region" description="Helical" evidence="1">
    <location>
        <begin position="140"/>
        <end position="160"/>
    </location>
</feature>
<dbReference type="EMBL" id="CP002568">
    <property type="protein sequence ID" value="ADZ71440.1"/>
    <property type="molecule type" value="Genomic_DNA"/>
</dbReference>
<name>F2IW54_POLGS</name>
<feature type="transmembrane region" description="Helical" evidence="1">
    <location>
        <begin position="73"/>
        <end position="96"/>
    </location>
</feature>
<dbReference type="PATRIC" id="fig|991905.3.peg.3098"/>
<dbReference type="PANTHER" id="PTHR35152">
    <property type="entry name" value="DOMAIN SIGNALLING PROTEIN, PUTATIVE (AFU_ORTHOLOGUE AFUA_5G11310)-RELATED"/>
    <property type="match status" value="1"/>
</dbReference>
<dbReference type="STRING" id="991905.SL003B_3017"/>
<dbReference type="RefSeq" id="WP_013653752.1">
    <property type="nucleotide sequence ID" value="NC_015259.1"/>
</dbReference>